<dbReference type="Proteomes" id="UP000295685">
    <property type="component" value="Unassembled WGS sequence"/>
</dbReference>
<name>A0A4R8SC30_9MYCO</name>
<dbReference type="Proteomes" id="UP000294844">
    <property type="component" value="Unassembled WGS sequence"/>
</dbReference>
<dbReference type="EMBL" id="PECM01000005">
    <property type="protein sequence ID" value="TEA07341.1"/>
    <property type="molecule type" value="Genomic_DNA"/>
</dbReference>
<keyword evidence="4" id="KW-1185">Reference proteome</keyword>
<evidence type="ECO:0000313" key="4">
    <source>
        <dbReference type="Proteomes" id="UP000294844"/>
    </source>
</evidence>
<organism evidence="2 5">
    <name type="scientific">Mycobacteroides salmoniphilum</name>
    <dbReference type="NCBI Taxonomy" id="404941"/>
    <lineage>
        <taxon>Bacteria</taxon>
        <taxon>Bacillati</taxon>
        <taxon>Actinomycetota</taxon>
        <taxon>Actinomycetes</taxon>
        <taxon>Mycobacteriales</taxon>
        <taxon>Mycobacteriaceae</taxon>
        <taxon>Mycobacteroides</taxon>
    </lineage>
</organism>
<evidence type="ECO:0000313" key="2">
    <source>
        <dbReference type="EMBL" id="TDZ92111.1"/>
    </source>
</evidence>
<evidence type="ECO:0000256" key="1">
    <source>
        <dbReference type="SAM" id="MobiDB-lite"/>
    </source>
</evidence>
<evidence type="ECO:0000313" key="5">
    <source>
        <dbReference type="Proteomes" id="UP000295685"/>
    </source>
</evidence>
<protein>
    <submittedName>
        <fullName evidence="2">Uncharacterized protein</fullName>
    </submittedName>
</protein>
<reference evidence="4 5" key="1">
    <citation type="journal article" date="2019" name="Sci. Rep.">
        <title>Extended insight into the Mycobacterium chelonae-abscessus complex through whole genome sequencing of Mycobacterium salmoniphilum outbreak and Mycobacterium salmoniphilum-like strains.</title>
        <authorList>
            <person name="Behra P.R.K."/>
            <person name="Das S."/>
            <person name="Pettersson B.M.F."/>
            <person name="Shirreff L."/>
            <person name="DuCote T."/>
            <person name="Jacobsson K.G."/>
            <person name="Ennis D.G."/>
            <person name="Kirsebom L.A."/>
        </authorList>
    </citation>
    <scope>NUCLEOTIDE SEQUENCE [LARGE SCALE GENOMIC DNA]</scope>
    <source>
        <strain evidence="3 4">CCUG 60883</strain>
        <strain evidence="2 5">CCUG 60885</strain>
    </source>
</reference>
<accession>A0A4R8SC30</accession>
<evidence type="ECO:0000313" key="3">
    <source>
        <dbReference type="EMBL" id="TEA07341.1"/>
    </source>
</evidence>
<dbReference type="AlphaFoldDB" id="A0A4R8SC30"/>
<feature type="region of interest" description="Disordered" evidence="1">
    <location>
        <begin position="1"/>
        <end position="24"/>
    </location>
</feature>
<comment type="caution">
    <text evidence="2">The sequence shown here is derived from an EMBL/GenBank/DDBJ whole genome shotgun (WGS) entry which is preliminary data.</text>
</comment>
<sequence length="116" mass="12916">MTAWFKRTQPETAPDGPELSEPGVETPTAIWGRLEAELRPTCVCGKPAQLMISMHHLDHCDLGPMAVCVCQECEHDVYRFIDNTLACVHRFDRWACKTCGGPVAAPHDLIEDVVKL</sequence>
<dbReference type="EMBL" id="PECK01000008">
    <property type="protein sequence ID" value="TDZ92111.1"/>
    <property type="molecule type" value="Genomic_DNA"/>
</dbReference>
<proteinExistence type="predicted"/>
<gene>
    <name evidence="3" type="ORF">CCUG60883_01374</name>
    <name evidence="2" type="ORF">CCUG60885_04225</name>
</gene>